<dbReference type="PANTHER" id="PTHR43166">
    <property type="entry name" value="AMINO ACID IMPORT ATP-BINDING PROTEIN"/>
    <property type="match status" value="1"/>
</dbReference>
<dbReference type="InterPro" id="IPR050086">
    <property type="entry name" value="MetN_ABC_transporter-like"/>
</dbReference>
<keyword evidence="10" id="KW-1185">Reference proteome</keyword>
<dbReference type="PROSITE" id="PS50893">
    <property type="entry name" value="ABC_TRANSPORTER_2"/>
    <property type="match status" value="1"/>
</dbReference>
<accession>A0A918L6Q5</accession>
<dbReference type="InterPro" id="IPR017871">
    <property type="entry name" value="ABC_transporter-like_CS"/>
</dbReference>
<reference evidence="9" key="2">
    <citation type="submission" date="2020-09" db="EMBL/GenBank/DDBJ databases">
        <authorList>
            <person name="Sun Q."/>
            <person name="Ohkuma M."/>
        </authorList>
    </citation>
    <scope>NUCLEOTIDE SEQUENCE</scope>
    <source>
        <strain evidence="9">JCM 4386</strain>
    </source>
</reference>
<evidence type="ECO:0000256" key="1">
    <source>
        <dbReference type="ARBA" id="ARBA00005417"/>
    </source>
</evidence>
<evidence type="ECO:0000259" key="8">
    <source>
        <dbReference type="PROSITE" id="PS50893"/>
    </source>
</evidence>
<dbReference type="SUPFAM" id="SSF52540">
    <property type="entry name" value="P-loop containing nucleoside triphosphate hydrolases"/>
    <property type="match status" value="1"/>
</dbReference>
<feature type="region of interest" description="Disordered" evidence="7">
    <location>
        <begin position="1"/>
        <end position="30"/>
    </location>
</feature>
<dbReference type="FunFam" id="3.40.50.300:FF:000020">
    <property type="entry name" value="Amino acid ABC transporter ATP-binding component"/>
    <property type="match status" value="1"/>
</dbReference>
<dbReference type="AlphaFoldDB" id="A0A918L6Q5"/>
<dbReference type="CDD" id="cd03262">
    <property type="entry name" value="ABC_HisP_GlnQ"/>
    <property type="match status" value="1"/>
</dbReference>
<dbReference type="Pfam" id="PF00005">
    <property type="entry name" value="ABC_tran"/>
    <property type="match status" value="1"/>
</dbReference>
<feature type="domain" description="ABC transporter" evidence="8">
    <location>
        <begin position="35"/>
        <end position="282"/>
    </location>
</feature>
<dbReference type="GO" id="GO:0016887">
    <property type="term" value="F:ATP hydrolysis activity"/>
    <property type="evidence" value="ECO:0007669"/>
    <property type="project" value="InterPro"/>
</dbReference>
<comment type="caution">
    <text evidence="9">The sequence shown here is derived from an EMBL/GenBank/DDBJ whole genome shotgun (WGS) entry which is preliminary data.</text>
</comment>
<gene>
    <name evidence="9" type="ORF">GCM10010269_62220</name>
</gene>
<evidence type="ECO:0000256" key="7">
    <source>
        <dbReference type="SAM" id="MobiDB-lite"/>
    </source>
</evidence>
<dbReference type="GO" id="GO:0015426">
    <property type="term" value="F:ATPase-coupled polar amino acid-transporter activity"/>
    <property type="evidence" value="ECO:0007669"/>
    <property type="project" value="UniProtKB-EC"/>
</dbReference>
<evidence type="ECO:0000313" key="10">
    <source>
        <dbReference type="Proteomes" id="UP000606194"/>
    </source>
</evidence>
<reference evidence="9" key="1">
    <citation type="journal article" date="2014" name="Int. J. Syst. Evol. Microbiol.">
        <title>Complete genome sequence of Corynebacterium casei LMG S-19264T (=DSM 44701T), isolated from a smear-ripened cheese.</title>
        <authorList>
            <consortium name="US DOE Joint Genome Institute (JGI-PGF)"/>
            <person name="Walter F."/>
            <person name="Albersmeier A."/>
            <person name="Kalinowski J."/>
            <person name="Ruckert C."/>
        </authorList>
    </citation>
    <scope>NUCLEOTIDE SEQUENCE</scope>
    <source>
        <strain evidence="9">JCM 4386</strain>
    </source>
</reference>
<dbReference type="InterPro" id="IPR003593">
    <property type="entry name" value="AAA+_ATPase"/>
</dbReference>
<evidence type="ECO:0000256" key="4">
    <source>
        <dbReference type="ARBA" id="ARBA00022840"/>
    </source>
</evidence>
<evidence type="ECO:0000256" key="6">
    <source>
        <dbReference type="ARBA" id="ARBA00047624"/>
    </source>
</evidence>
<dbReference type="InterPro" id="IPR003439">
    <property type="entry name" value="ABC_transporter-like_ATP-bd"/>
</dbReference>
<proteinExistence type="inferred from homology"/>
<evidence type="ECO:0000313" key="9">
    <source>
        <dbReference type="EMBL" id="GGS14623.1"/>
    </source>
</evidence>
<dbReference type="EMBL" id="BMTL01000031">
    <property type="protein sequence ID" value="GGS14623.1"/>
    <property type="molecule type" value="Genomic_DNA"/>
</dbReference>
<dbReference type="InterPro" id="IPR030679">
    <property type="entry name" value="ABC_ATPase_HisP-typ"/>
</dbReference>
<name>A0A918L6Q5_9ACTN</name>
<protein>
    <recommendedName>
        <fullName evidence="5">ABC-type polar-amino-acid transporter</fullName>
        <ecNumber evidence="5">7.4.2.1</ecNumber>
    </recommendedName>
</protein>
<comment type="similarity">
    <text evidence="1">Belongs to the ABC transporter superfamily.</text>
</comment>
<dbReference type="InterPro" id="IPR027417">
    <property type="entry name" value="P-loop_NTPase"/>
</dbReference>
<evidence type="ECO:0000256" key="5">
    <source>
        <dbReference type="ARBA" id="ARBA00038850"/>
    </source>
</evidence>
<dbReference type="PANTHER" id="PTHR43166:SF4">
    <property type="entry name" value="PHOSPHONATES IMPORT ATP-BINDING PROTEIN PHNC"/>
    <property type="match status" value="1"/>
</dbReference>
<keyword evidence="2" id="KW-0813">Transport</keyword>
<dbReference type="Proteomes" id="UP000606194">
    <property type="component" value="Unassembled WGS sequence"/>
</dbReference>
<comment type="catalytic activity">
    <reaction evidence="6">
        <text>a polar amino acid(out) + ATP + H2O = a polar amino acid(in) + ADP + phosphate + H(+)</text>
        <dbReference type="Rhea" id="RHEA:14673"/>
        <dbReference type="ChEBI" id="CHEBI:15377"/>
        <dbReference type="ChEBI" id="CHEBI:15378"/>
        <dbReference type="ChEBI" id="CHEBI:30616"/>
        <dbReference type="ChEBI" id="CHEBI:43474"/>
        <dbReference type="ChEBI" id="CHEBI:62031"/>
        <dbReference type="ChEBI" id="CHEBI:456216"/>
        <dbReference type="EC" id="7.4.2.1"/>
    </reaction>
    <physiologicalReaction direction="left-to-right" evidence="6">
        <dbReference type="Rhea" id="RHEA:14674"/>
    </physiologicalReaction>
</comment>
<dbReference type="SMART" id="SM00382">
    <property type="entry name" value="AAA"/>
    <property type="match status" value="1"/>
</dbReference>
<sequence length="289" mass="31258">MEPITKQAGEQRQAGEQEGHGAGASAGPADASAVMSARGVVKRFGDVRVLNGISMDVRAREVVVMVGPSGSGKTTFLRCLNHLERIDEGEILIHGRPVGYRPRQPGSGRPVEERAKVVAERRRNIGFVFQRFNLFPHLTALDNVAVAPTKVLGTPKAEAREQAQALLARVGLEHKASSRPSALSGGQQQRVAIARALAMKPELMLFDEPTSALDPEMVGEVIAVMKELVDDGMTMIVVTHEMGFARSAADRLIMFDGGEVLEDGPPEQLMTDPAHERTRAFLRRINEGG</sequence>
<dbReference type="Gene3D" id="3.40.50.300">
    <property type="entry name" value="P-loop containing nucleotide triphosphate hydrolases"/>
    <property type="match status" value="1"/>
</dbReference>
<dbReference type="PIRSF" id="PIRSF039085">
    <property type="entry name" value="ABC_ATPase_HisP"/>
    <property type="match status" value="1"/>
</dbReference>
<keyword evidence="3" id="KW-0547">Nucleotide-binding</keyword>
<evidence type="ECO:0000256" key="2">
    <source>
        <dbReference type="ARBA" id="ARBA00022448"/>
    </source>
</evidence>
<evidence type="ECO:0000256" key="3">
    <source>
        <dbReference type="ARBA" id="ARBA00022741"/>
    </source>
</evidence>
<dbReference type="PROSITE" id="PS00211">
    <property type="entry name" value="ABC_TRANSPORTER_1"/>
    <property type="match status" value="1"/>
</dbReference>
<dbReference type="GO" id="GO:0005524">
    <property type="term" value="F:ATP binding"/>
    <property type="evidence" value="ECO:0007669"/>
    <property type="project" value="UniProtKB-KW"/>
</dbReference>
<keyword evidence="4 9" id="KW-0067">ATP-binding</keyword>
<organism evidence="9 10">
    <name type="scientific">Streptomyces humidus</name>
    <dbReference type="NCBI Taxonomy" id="52259"/>
    <lineage>
        <taxon>Bacteria</taxon>
        <taxon>Bacillati</taxon>
        <taxon>Actinomycetota</taxon>
        <taxon>Actinomycetes</taxon>
        <taxon>Kitasatosporales</taxon>
        <taxon>Streptomycetaceae</taxon>
        <taxon>Streptomyces</taxon>
    </lineage>
</organism>
<dbReference type="EC" id="7.4.2.1" evidence="5"/>